<dbReference type="EMBL" id="RBWV01000015">
    <property type="protein sequence ID" value="RKS69329.1"/>
    <property type="molecule type" value="Genomic_DNA"/>
</dbReference>
<sequence length="742" mass="76063">MSTTSVEPRAGALGRLAAYSFRHRWLVLTAWLLAVVAAFGANKAFGGDFSADYTAKGSDSAAAQQLLEQRFSAQAGDTVDVVFRVPSGVSAQRSAIEAVLAKIDAVPHVAAVDDPFTTPGSISADGRTLLTKAHLDVVNPEDMPVEDAKAIIAIAEGATRAPVEMAVGGQSIGSAESGSVGSEGIGLAAAALILLLAFGSVVAAGLPILTAVLGLGVSSSLVGVVAAATAVPDWSTALASMMGIGVGIDYVLLLVTRYREQLAAGREPLRAVVATAETAGRSVMVAGTTVVISMLGLFGMGLSYMRGAALVTILAVLVVMASAVTAVPALLGAVGTKVNSLRLPGTGRRPVGHAGIWVRWSRTVQRRPVLGTLAGVGILVLLAAPLLGLRFGFPDSGNSADGTQTRRAYDLAAQGFGKGANGPLLLAAKLPAAGDTAALETLSGSLRTTPGVASVTPVVLSPDRSTAIMTVVPTTGPQDAKTETLVKHLRDSVVPAATASSGTEVHVGGVTASAIDSTSDVVKRLPLLVGGVVGLSMLLLLVAFRSVVVAVKAAVMNLLSILAAYGVVALVLQGGWAGQLIGIDTATPLPAFIPVLMFAILFGLSMDYEVFLLSRMRERWIVTGDNSRAVAEGLAGTARVITAAAAIMVAVFAAFVPAPDVILKVIGVGLATAIFVDATVVRMLLVPAVMQLLGRANWWMPEVLHRRLPNLHIEGRPEFHLDDEGEAGPVTLPGQRTVRVPV</sequence>
<keyword evidence="5 7" id="KW-1133">Transmembrane helix</keyword>
<reference evidence="9 10" key="1">
    <citation type="submission" date="2018-10" db="EMBL/GenBank/DDBJ databases">
        <title>Genomic Encyclopedia of Archaeal and Bacterial Type Strains, Phase II (KMG-II): from individual species to whole genera.</title>
        <authorList>
            <person name="Goeker M."/>
        </authorList>
    </citation>
    <scope>NUCLEOTIDE SEQUENCE [LARGE SCALE GENOMIC DNA]</scope>
    <source>
        <strain evidence="9 10">RP-AC37</strain>
    </source>
</reference>
<dbReference type="Proteomes" id="UP000281955">
    <property type="component" value="Unassembled WGS sequence"/>
</dbReference>
<evidence type="ECO:0000256" key="1">
    <source>
        <dbReference type="ARBA" id="ARBA00004651"/>
    </source>
</evidence>
<feature type="transmembrane region" description="Helical" evidence="7">
    <location>
        <begin position="525"/>
        <end position="544"/>
    </location>
</feature>
<feature type="transmembrane region" description="Helical" evidence="7">
    <location>
        <begin position="589"/>
        <end position="613"/>
    </location>
</feature>
<keyword evidence="4 7" id="KW-0812">Transmembrane</keyword>
<feature type="transmembrane region" description="Helical" evidence="7">
    <location>
        <begin position="184"/>
        <end position="204"/>
    </location>
</feature>
<comment type="caution">
    <text evidence="9">The sequence shown here is derived from an EMBL/GenBank/DDBJ whole genome shotgun (WGS) entry which is preliminary data.</text>
</comment>
<evidence type="ECO:0000313" key="10">
    <source>
        <dbReference type="Proteomes" id="UP000281955"/>
    </source>
</evidence>
<evidence type="ECO:0000256" key="6">
    <source>
        <dbReference type="ARBA" id="ARBA00023136"/>
    </source>
</evidence>
<dbReference type="Gene3D" id="1.20.1640.10">
    <property type="entry name" value="Multidrug efflux transporter AcrB transmembrane domain"/>
    <property type="match status" value="2"/>
</dbReference>
<feature type="transmembrane region" description="Helical" evidence="7">
    <location>
        <begin position="369"/>
        <end position="389"/>
    </location>
</feature>
<evidence type="ECO:0000256" key="5">
    <source>
        <dbReference type="ARBA" id="ARBA00022989"/>
    </source>
</evidence>
<evidence type="ECO:0000256" key="4">
    <source>
        <dbReference type="ARBA" id="ARBA00022692"/>
    </source>
</evidence>
<keyword evidence="6 7" id="KW-0472">Membrane</keyword>
<dbReference type="InterPro" id="IPR050545">
    <property type="entry name" value="Mycobact_MmpL"/>
</dbReference>
<feature type="transmembrane region" description="Helical" evidence="7">
    <location>
        <begin position="211"/>
        <end position="231"/>
    </location>
</feature>
<dbReference type="InterPro" id="IPR004869">
    <property type="entry name" value="MMPL_dom"/>
</dbReference>
<dbReference type="RefSeq" id="WP_121194754.1">
    <property type="nucleotide sequence ID" value="NZ_RBWV01000015.1"/>
</dbReference>
<evidence type="ECO:0000256" key="2">
    <source>
        <dbReference type="ARBA" id="ARBA00010157"/>
    </source>
</evidence>
<proteinExistence type="inferred from homology"/>
<name>A0A420XL47_9ACTN</name>
<dbReference type="SUPFAM" id="SSF82866">
    <property type="entry name" value="Multidrug efflux transporter AcrB transmembrane domain"/>
    <property type="match status" value="2"/>
</dbReference>
<evidence type="ECO:0000256" key="3">
    <source>
        <dbReference type="ARBA" id="ARBA00022475"/>
    </source>
</evidence>
<evidence type="ECO:0000259" key="8">
    <source>
        <dbReference type="Pfam" id="PF03176"/>
    </source>
</evidence>
<keyword evidence="3" id="KW-1003">Cell membrane</keyword>
<feature type="transmembrane region" description="Helical" evidence="7">
    <location>
        <begin position="661"/>
        <end position="685"/>
    </location>
</feature>
<evidence type="ECO:0000256" key="7">
    <source>
        <dbReference type="SAM" id="Phobius"/>
    </source>
</evidence>
<dbReference type="AlphaFoldDB" id="A0A420XL47"/>
<dbReference type="GO" id="GO:0005886">
    <property type="term" value="C:plasma membrane"/>
    <property type="evidence" value="ECO:0007669"/>
    <property type="project" value="UniProtKB-SubCell"/>
</dbReference>
<feature type="transmembrane region" description="Helical" evidence="7">
    <location>
        <begin position="279"/>
        <end position="302"/>
    </location>
</feature>
<feature type="domain" description="Membrane transport protein MMPL" evidence="8">
    <location>
        <begin position="54"/>
        <end position="369"/>
    </location>
</feature>
<feature type="transmembrane region" description="Helical" evidence="7">
    <location>
        <begin position="308"/>
        <end position="334"/>
    </location>
</feature>
<feature type="transmembrane region" description="Helical" evidence="7">
    <location>
        <begin position="25"/>
        <end position="45"/>
    </location>
</feature>
<dbReference type="OrthoDB" id="7051771at2"/>
<dbReference type="PANTHER" id="PTHR33406:SF11">
    <property type="entry name" value="MEMBRANE PROTEIN SCO6666-RELATED"/>
    <property type="match status" value="1"/>
</dbReference>
<dbReference type="PANTHER" id="PTHR33406">
    <property type="entry name" value="MEMBRANE PROTEIN MJ1562-RELATED"/>
    <property type="match status" value="1"/>
</dbReference>
<feature type="transmembrane region" description="Helical" evidence="7">
    <location>
        <begin position="634"/>
        <end position="655"/>
    </location>
</feature>
<comment type="similarity">
    <text evidence="2">Belongs to the resistance-nodulation-cell division (RND) (TC 2.A.6) family. MmpL subfamily.</text>
</comment>
<protein>
    <submittedName>
        <fullName evidence="9">RND superfamily putative drug exporter</fullName>
    </submittedName>
</protein>
<feature type="transmembrane region" description="Helical" evidence="7">
    <location>
        <begin position="237"/>
        <end position="258"/>
    </location>
</feature>
<dbReference type="Pfam" id="PF03176">
    <property type="entry name" value="MMPL"/>
    <property type="match status" value="2"/>
</dbReference>
<comment type="subcellular location">
    <subcellularLocation>
        <location evidence="1">Cell membrane</location>
        <topology evidence="1">Multi-pass membrane protein</topology>
    </subcellularLocation>
</comment>
<feature type="domain" description="Membrane transport protein MMPL" evidence="8">
    <location>
        <begin position="436"/>
        <end position="701"/>
    </location>
</feature>
<gene>
    <name evidence="9" type="ORF">CLV35_3506</name>
</gene>
<feature type="transmembrane region" description="Helical" evidence="7">
    <location>
        <begin position="556"/>
        <end position="577"/>
    </location>
</feature>
<evidence type="ECO:0000313" key="9">
    <source>
        <dbReference type="EMBL" id="RKS69329.1"/>
    </source>
</evidence>
<dbReference type="InParanoid" id="A0A420XL47"/>
<organism evidence="9 10">
    <name type="scientific">Motilibacter peucedani</name>
    <dbReference type="NCBI Taxonomy" id="598650"/>
    <lineage>
        <taxon>Bacteria</taxon>
        <taxon>Bacillati</taxon>
        <taxon>Actinomycetota</taxon>
        <taxon>Actinomycetes</taxon>
        <taxon>Motilibacterales</taxon>
        <taxon>Motilibacteraceae</taxon>
        <taxon>Motilibacter</taxon>
    </lineage>
</organism>
<accession>A0A420XL47</accession>
<keyword evidence="10" id="KW-1185">Reference proteome</keyword>